<proteinExistence type="predicted"/>
<gene>
    <name evidence="2" type="ORF">NTJ_15909</name>
</gene>
<dbReference type="EMBL" id="AP028923">
    <property type="protein sequence ID" value="BET03091.1"/>
    <property type="molecule type" value="Genomic_DNA"/>
</dbReference>
<reference evidence="2 3" key="1">
    <citation type="submission" date="2023-09" db="EMBL/GenBank/DDBJ databases">
        <title>Nesidiocoris tenuis whole genome shotgun sequence.</title>
        <authorList>
            <person name="Shibata T."/>
            <person name="Shimoda M."/>
            <person name="Kobayashi T."/>
            <person name="Uehara T."/>
        </authorList>
    </citation>
    <scope>NUCLEOTIDE SEQUENCE [LARGE SCALE GENOMIC DNA]</scope>
    <source>
        <strain evidence="2 3">Japan</strain>
    </source>
</reference>
<organism evidence="2 3">
    <name type="scientific">Nesidiocoris tenuis</name>
    <dbReference type="NCBI Taxonomy" id="355587"/>
    <lineage>
        <taxon>Eukaryota</taxon>
        <taxon>Metazoa</taxon>
        <taxon>Ecdysozoa</taxon>
        <taxon>Arthropoda</taxon>
        <taxon>Hexapoda</taxon>
        <taxon>Insecta</taxon>
        <taxon>Pterygota</taxon>
        <taxon>Neoptera</taxon>
        <taxon>Paraneoptera</taxon>
        <taxon>Hemiptera</taxon>
        <taxon>Heteroptera</taxon>
        <taxon>Panheteroptera</taxon>
        <taxon>Cimicomorpha</taxon>
        <taxon>Miridae</taxon>
        <taxon>Dicyphina</taxon>
        <taxon>Nesidiocoris</taxon>
    </lineage>
</organism>
<evidence type="ECO:0000313" key="2">
    <source>
        <dbReference type="EMBL" id="BET03091.1"/>
    </source>
</evidence>
<sequence>MRCRSEIVGIARAKKRLTAKDLHPGWPQHRVYVNENLTNFRSELLRRTKLAAKEKGFKFVWVKNFVVHTRKTEGDQVKTIKSFDDIDRM</sequence>
<dbReference type="InterPro" id="IPR057251">
    <property type="entry name" value="FP_C"/>
</dbReference>
<feature type="domain" description="FP protein C-terminal" evidence="1">
    <location>
        <begin position="38"/>
        <end position="89"/>
    </location>
</feature>
<keyword evidence="3" id="KW-1185">Reference proteome</keyword>
<protein>
    <recommendedName>
        <fullName evidence="1">FP protein C-terminal domain-containing protein</fullName>
    </recommendedName>
</protein>
<dbReference type="Pfam" id="PF25298">
    <property type="entry name" value="Baculo_FP_2nd"/>
    <property type="match status" value="1"/>
</dbReference>
<accession>A0ABN7BFE0</accession>
<name>A0ABN7BFE0_9HEMI</name>
<evidence type="ECO:0000313" key="3">
    <source>
        <dbReference type="Proteomes" id="UP001307889"/>
    </source>
</evidence>
<evidence type="ECO:0000259" key="1">
    <source>
        <dbReference type="Pfam" id="PF25298"/>
    </source>
</evidence>
<dbReference type="Proteomes" id="UP001307889">
    <property type="component" value="Chromosome 15"/>
</dbReference>